<dbReference type="PANTHER" id="PTHR47843">
    <property type="entry name" value="BTB DOMAIN-CONTAINING PROTEIN-RELATED"/>
    <property type="match status" value="1"/>
</dbReference>
<dbReference type="InterPro" id="IPR000210">
    <property type="entry name" value="BTB/POZ_dom"/>
</dbReference>
<keyword evidence="4" id="KW-1185">Reference proteome</keyword>
<organism evidence="3">
    <name type="scientific">Eremomyces bilateralis CBS 781.70</name>
    <dbReference type="NCBI Taxonomy" id="1392243"/>
    <lineage>
        <taxon>Eukaryota</taxon>
        <taxon>Fungi</taxon>
        <taxon>Dikarya</taxon>
        <taxon>Ascomycota</taxon>
        <taxon>Pezizomycotina</taxon>
        <taxon>Dothideomycetes</taxon>
        <taxon>Dothideomycetes incertae sedis</taxon>
        <taxon>Eremomycetales</taxon>
        <taxon>Eremomycetaceae</taxon>
        <taxon>Eremomyces</taxon>
    </lineage>
</organism>
<dbReference type="CDD" id="cd18186">
    <property type="entry name" value="BTB_POZ_ZBTB_KLHL-like"/>
    <property type="match status" value="1"/>
</dbReference>
<reference evidence="5" key="2">
    <citation type="submission" date="2020-04" db="EMBL/GenBank/DDBJ databases">
        <authorList>
            <consortium name="NCBI Genome Project"/>
        </authorList>
    </citation>
    <scope>NUCLEOTIDE SEQUENCE</scope>
    <source>
        <strain evidence="5">CBS 781.70</strain>
    </source>
</reference>
<proteinExistence type="predicted"/>
<dbReference type="InterPro" id="IPR011333">
    <property type="entry name" value="SKP1/BTB/POZ_sf"/>
</dbReference>
<evidence type="ECO:0000259" key="2">
    <source>
        <dbReference type="PROSITE" id="PS50097"/>
    </source>
</evidence>
<dbReference type="OrthoDB" id="6359816at2759"/>
<feature type="region of interest" description="Disordered" evidence="1">
    <location>
        <begin position="84"/>
        <end position="106"/>
    </location>
</feature>
<protein>
    <recommendedName>
        <fullName evidence="2">BTB domain-containing protein</fullName>
    </recommendedName>
</protein>
<dbReference type="Pfam" id="PF00651">
    <property type="entry name" value="BTB"/>
    <property type="match status" value="1"/>
</dbReference>
<sequence length="287" mass="32344">MASQKGKNVTFPGSDKYSDLKLKCGGKVFNVHKVIVCTQSEVLAAAVDGTFKESTTNEVEVTEFDAQTLYKMIDFMYNKDYQEQQEIEKETEPGNEAETESETEPENKTILTARLLEHVKVNAIADYYFVSDLKALANAKIMEILEKQFSCEAFVAALNYALKSTTDKALREILGTSAALHIDEFMQDSWLGNADFFLSILVSKLVEAAAREREGLENIIQDQDSALKAEMSSHEIQKSCREAMGMLTRRQCRNGSCNAEFPCYFEKISSSSPRWILRCSRCKCKHV</sequence>
<gene>
    <name evidence="3 5" type="ORF">P152DRAFT_397143</name>
</gene>
<accession>A0A6G1G4D5</accession>
<dbReference type="GeneID" id="54416967"/>
<evidence type="ECO:0000313" key="5">
    <source>
        <dbReference type="RefSeq" id="XP_033534320.1"/>
    </source>
</evidence>
<dbReference type="Gene3D" id="3.30.710.10">
    <property type="entry name" value="Potassium Channel Kv1.1, Chain A"/>
    <property type="match status" value="1"/>
</dbReference>
<dbReference type="SUPFAM" id="SSF54695">
    <property type="entry name" value="POZ domain"/>
    <property type="match status" value="1"/>
</dbReference>
<reference evidence="3 5" key="1">
    <citation type="submission" date="2020-01" db="EMBL/GenBank/DDBJ databases">
        <authorList>
            <consortium name="DOE Joint Genome Institute"/>
            <person name="Haridas S."/>
            <person name="Albert R."/>
            <person name="Binder M."/>
            <person name="Bloem J."/>
            <person name="Labutti K."/>
            <person name="Salamov A."/>
            <person name="Andreopoulos B."/>
            <person name="Baker S.E."/>
            <person name="Barry K."/>
            <person name="Bills G."/>
            <person name="Bluhm B.H."/>
            <person name="Cannon C."/>
            <person name="Castanera R."/>
            <person name="Culley D.E."/>
            <person name="Daum C."/>
            <person name="Ezra D."/>
            <person name="Gonzalez J.B."/>
            <person name="Henrissat B."/>
            <person name="Kuo A."/>
            <person name="Liang C."/>
            <person name="Lipzen A."/>
            <person name="Lutzoni F."/>
            <person name="Magnuson J."/>
            <person name="Mondo S."/>
            <person name="Nolan M."/>
            <person name="Ohm R."/>
            <person name="Pangilinan J."/>
            <person name="Park H.-J."/>
            <person name="Ramirez L."/>
            <person name="Alfaro M."/>
            <person name="Sun H."/>
            <person name="Tritt A."/>
            <person name="Yoshinaga Y."/>
            <person name="Zwiers L.-H."/>
            <person name="Turgeon B.G."/>
            <person name="Goodwin S.B."/>
            <person name="Spatafora J.W."/>
            <person name="Crous P.W."/>
            <person name="Grigoriev I.V."/>
        </authorList>
    </citation>
    <scope>NUCLEOTIDE SEQUENCE</scope>
    <source>
        <strain evidence="3 5">CBS 781.70</strain>
    </source>
</reference>
<evidence type="ECO:0000256" key="1">
    <source>
        <dbReference type="SAM" id="MobiDB-lite"/>
    </source>
</evidence>
<feature type="compositionally biased region" description="Acidic residues" evidence="1">
    <location>
        <begin position="93"/>
        <end position="104"/>
    </location>
</feature>
<dbReference type="Proteomes" id="UP000504638">
    <property type="component" value="Unplaced"/>
</dbReference>
<evidence type="ECO:0000313" key="4">
    <source>
        <dbReference type="Proteomes" id="UP000504638"/>
    </source>
</evidence>
<dbReference type="AlphaFoldDB" id="A0A6G1G4D5"/>
<dbReference type="RefSeq" id="XP_033534320.1">
    <property type="nucleotide sequence ID" value="XM_033676397.1"/>
</dbReference>
<dbReference type="PROSITE" id="PS50097">
    <property type="entry name" value="BTB"/>
    <property type="match status" value="1"/>
</dbReference>
<reference evidence="5" key="3">
    <citation type="submission" date="2025-04" db="UniProtKB">
        <authorList>
            <consortium name="RefSeq"/>
        </authorList>
    </citation>
    <scope>IDENTIFICATION</scope>
    <source>
        <strain evidence="5">CBS 781.70</strain>
    </source>
</reference>
<dbReference type="EMBL" id="ML975157">
    <property type="protein sequence ID" value="KAF1812689.1"/>
    <property type="molecule type" value="Genomic_DNA"/>
</dbReference>
<feature type="domain" description="BTB" evidence="2">
    <location>
        <begin position="18"/>
        <end position="85"/>
    </location>
</feature>
<dbReference type="SMART" id="SM00225">
    <property type="entry name" value="BTB"/>
    <property type="match status" value="1"/>
</dbReference>
<evidence type="ECO:0000313" key="3">
    <source>
        <dbReference type="EMBL" id="KAF1812689.1"/>
    </source>
</evidence>
<name>A0A6G1G4D5_9PEZI</name>
<dbReference type="PANTHER" id="PTHR47843:SF5">
    <property type="entry name" value="BTB_POZ DOMAIN PROTEIN"/>
    <property type="match status" value="1"/>
</dbReference>